<sequence length="245" mass="27881">MRLEERLREEQAAKGNLESSILSTKEVKTLEFVSDQCDDMMSLHDQTLKELKSITERLNSISNRCEEIKNYVHNAKDYSYQFNVKIIGMPVASANESVEETTGLCLRLFQLIGAKDISILDIDIAHRVRSRVSSNRPNPIICHFVRRLARNRVIVCRKSVSNVTSNQLGFDSSISLEGLAVFEHLSPGQQSLFNEAKTFKVAHKFKFCWAKGGAVFLRKGDESHVIKIKKEEDLLSLIRMEHSPE</sequence>
<comment type="caution">
    <text evidence="2">The sequence shown here is derived from an EMBL/GenBank/DDBJ whole genome shotgun (WGS) entry which is preliminary data.</text>
</comment>
<dbReference type="Proteomes" id="UP001249851">
    <property type="component" value="Unassembled WGS sequence"/>
</dbReference>
<accession>A0AAD9QUS2</accession>
<evidence type="ECO:0000259" key="1">
    <source>
        <dbReference type="Pfam" id="PF25298"/>
    </source>
</evidence>
<reference evidence="2" key="2">
    <citation type="journal article" date="2023" name="Science">
        <title>Genomic signatures of disease resistance in endangered staghorn corals.</title>
        <authorList>
            <person name="Vollmer S.V."/>
            <person name="Selwyn J.D."/>
            <person name="Despard B.A."/>
            <person name="Roesel C.L."/>
        </authorList>
    </citation>
    <scope>NUCLEOTIDE SEQUENCE</scope>
    <source>
        <strain evidence="2">K2</strain>
    </source>
</reference>
<dbReference type="Pfam" id="PF25298">
    <property type="entry name" value="Baculo_FP_2nd"/>
    <property type="match status" value="1"/>
</dbReference>
<name>A0AAD9QUS2_ACRCE</name>
<reference evidence="2" key="1">
    <citation type="journal article" date="2023" name="G3 (Bethesda)">
        <title>Whole genome assembly and annotation of the endangered Caribbean coral Acropora cervicornis.</title>
        <authorList>
            <person name="Selwyn J.D."/>
            <person name="Vollmer S.V."/>
        </authorList>
    </citation>
    <scope>NUCLEOTIDE SEQUENCE</scope>
    <source>
        <strain evidence="2">K2</strain>
    </source>
</reference>
<protein>
    <recommendedName>
        <fullName evidence="1">FP protein C-terminal domain-containing protein</fullName>
    </recommendedName>
</protein>
<proteinExistence type="predicted"/>
<evidence type="ECO:0000313" key="3">
    <source>
        <dbReference type="Proteomes" id="UP001249851"/>
    </source>
</evidence>
<dbReference type="AlphaFoldDB" id="A0AAD9QUS2"/>
<feature type="domain" description="FP protein C-terminal" evidence="1">
    <location>
        <begin position="189"/>
        <end position="236"/>
    </location>
</feature>
<gene>
    <name evidence="2" type="ORF">P5673_007659</name>
</gene>
<dbReference type="EMBL" id="JARQWQ010000013">
    <property type="protein sequence ID" value="KAK2567789.1"/>
    <property type="molecule type" value="Genomic_DNA"/>
</dbReference>
<organism evidence="2 3">
    <name type="scientific">Acropora cervicornis</name>
    <name type="common">Staghorn coral</name>
    <dbReference type="NCBI Taxonomy" id="6130"/>
    <lineage>
        <taxon>Eukaryota</taxon>
        <taxon>Metazoa</taxon>
        <taxon>Cnidaria</taxon>
        <taxon>Anthozoa</taxon>
        <taxon>Hexacorallia</taxon>
        <taxon>Scleractinia</taxon>
        <taxon>Astrocoeniina</taxon>
        <taxon>Acroporidae</taxon>
        <taxon>Acropora</taxon>
    </lineage>
</organism>
<evidence type="ECO:0000313" key="2">
    <source>
        <dbReference type="EMBL" id="KAK2567789.1"/>
    </source>
</evidence>
<dbReference type="InterPro" id="IPR057251">
    <property type="entry name" value="FP_C"/>
</dbReference>
<keyword evidence="3" id="KW-1185">Reference proteome</keyword>